<proteinExistence type="inferred from homology"/>
<feature type="transmembrane region" description="Helical" evidence="18">
    <location>
        <begin position="1226"/>
        <end position="1247"/>
    </location>
</feature>
<comment type="similarity">
    <text evidence="2 18">Belongs to the cation transport ATPase (P-type) (TC 3.A.3) family. Type IV subfamily.</text>
</comment>
<feature type="binding site" evidence="16">
    <location>
        <position position="645"/>
    </location>
    <ligand>
        <name>ATP</name>
        <dbReference type="ChEBI" id="CHEBI:30616"/>
    </ligand>
</feature>
<evidence type="ECO:0000256" key="17">
    <source>
        <dbReference type="PIRSR" id="PIRSR606539-3"/>
    </source>
</evidence>
<evidence type="ECO:0000259" key="22">
    <source>
        <dbReference type="Pfam" id="PF16212"/>
    </source>
</evidence>
<feature type="compositionally biased region" description="Basic and acidic residues" evidence="19">
    <location>
        <begin position="1615"/>
        <end position="1628"/>
    </location>
</feature>
<dbReference type="GO" id="GO:0005886">
    <property type="term" value="C:plasma membrane"/>
    <property type="evidence" value="ECO:0007669"/>
    <property type="project" value="TreeGrafter"/>
</dbReference>
<dbReference type="CDD" id="cd02073">
    <property type="entry name" value="P-type_ATPase_APLT_Dnf-like"/>
    <property type="match status" value="1"/>
</dbReference>
<evidence type="ECO:0000256" key="18">
    <source>
        <dbReference type="RuleBase" id="RU362033"/>
    </source>
</evidence>
<dbReference type="Gene3D" id="3.40.1110.10">
    <property type="entry name" value="Calcium-transporting ATPase, cytoplasmic domain N"/>
    <property type="match status" value="2"/>
</dbReference>
<dbReference type="SFLD" id="SFLDG00002">
    <property type="entry name" value="C1.7:_P-type_atpase_like"/>
    <property type="match status" value="1"/>
</dbReference>
<feature type="binding site" evidence="16">
    <location>
        <position position="777"/>
    </location>
    <ligand>
        <name>ATP</name>
        <dbReference type="ChEBI" id="CHEBI:30616"/>
    </ligand>
</feature>
<keyword evidence="3" id="KW-0813">Transport</keyword>
<dbReference type="FunFam" id="3.40.1110.10:FF:000087">
    <property type="entry name" value="Phospholipid-transporting ATPase"/>
    <property type="match status" value="1"/>
</dbReference>
<dbReference type="SUPFAM" id="SSF56784">
    <property type="entry name" value="HAD-like"/>
    <property type="match status" value="1"/>
</dbReference>
<evidence type="ECO:0000256" key="9">
    <source>
        <dbReference type="ARBA" id="ARBA00022842"/>
    </source>
</evidence>
<dbReference type="Pfam" id="PF16212">
    <property type="entry name" value="PhoLip_ATPase_C"/>
    <property type="match status" value="1"/>
</dbReference>
<dbReference type="InterPro" id="IPR023214">
    <property type="entry name" value="HAD_sf"/>
</dbReference>
<dbReference type="SUPFAM" id="SSF81660">
    <property type="entry name" value="Metal cation-transporting ATPase, ATP-binding domain N"/>
    <property type="match status" value="1"/>
</dbReference>
<feature type="transmembrane region" description="Helical" evidence="18">
    <location>
        <begin position="527"/>
        <end position="550"/>
    </location>
</feature>
<feature type="domain" description="P-type ATPase C-terminal" evidence="22">
    <location>
        <begin position="1112"/>
        <end position="1360"/>
    </location>
</feature>
<feature type="transmembrane region" description="Helical" evidence="18">
    <location>
        <begin position="193"/>
        <end position="211"/>
    </location>
</feature>
<feature type="binding site" evidence="16">
    <location>
        <position position="1066"/>
    </location>
    <ligand>
        <name>ATP</name>
        <dbReference type="ChEBI" id="CHEBI:30616"/>
    </ligand>
</feature>
<feature type="binding site" evidence="17">
    <location>
        <position position="1090"/>
    </location>
    <ligand>
        <name>Mg(2+)</name>
        <dbReference type="ChEBI" id="CHEBI:18420"/>
    </ligand>
</feature>
<dbReference type="SUPFAM" id="SSF81653">
    <property type="entry name" value="Calcium ATPase, transduction domain A"/>
    <property type="match status" value="1"/>
</dbReference>
<dbReference type="PRINTS" id="PR00119">
    <property type="entry name" value="CATATPASE"/>
</dbReference>
<evidence type="ECO:0000259" key="20">
    <source>
        <dbReference type="Pfam" id="PF00122"/>
    </source>
</evidence>
<dbReference type="Gene3D" id="1.20.1110.10">
    <property type="entry name" value="Calcium-transporting ATPase, transmembrane domain"/>
    <property type="match status" value="1"/>
</dbReference>
<feature type="binding site" evidence="16">
    <location>
        <position position="818"/>
    </location>
    <ligand>
        <name>ATP</name>
        <dbReference type="ChEBI" id="CHEBI:30616"/>
    </ligand>
</feature>
<feature type="binding site" evidence="16">
    <location>
        <position position="646"/>
    </location>
    <ligand>
        <name>ATP</name>
        <dbReference type="ChEBI" id="CHEBI:30616"/>
    </ligand>
</feature>
<evidence type="ECO:0000256" key="14">
    <source>
        <dbReference type="ARBA" id="ARBA00049128"/>
    </source>
</evidence>
<keyword evidence="9 17" id="KW-0460">Magnesium</keyword>
<evidence type="ECO:0000256" key="8">
    <source>
        <dbReference type="ARBA" id="ARBA00022840"/>
    </source>
</evidence>
<keyword evidence="10 18" id="KW-1278">Translocase</keyword>
<feature type="compositionally biased region" description="Polar residues" evidence="19">
    <location>
        <begin position="1641"/>
        <end position="1650"/>
    </location>
</feature>
<dbReference type="EC" id="7.6.2.1" evidence="18"/>
<sequence>MSFFRRHPPHPDDIDSTDEEDLNNAIDPNLRLRTVRTAASTIAESVRSEQRAERRKKKNRQQTKKGKSFRFNRSLSKSTGSDAAARLTQSTTSTQASGRNSAVVSDQLVVRGQATKERRNVYVNMPLNAEELDSSGQPHARFVRNKVRTSKYTPLTFLPKNLYEQFRRVANLYFLVLVLIQVFPIFGAAAPQVAMVPLVLIITITAIKDGIEDYRRASLDNEVNNSAATKLGDWRNVNTRNNSRTFFQRLFGLNKPGTVSKGVRKLREKEMSEGNRIVLSKMSSFDESQSTIGNSSIAVNRLDDIQSVASHGDPEHVYPPPRQSMTALAIDEVGQRDRGNSFASQAASVRSRASMGVVDWNRHTRGTARWERTLWKKLEVGDIVLLRDNDQVPADIVVLSTSDAEGLCYVETKNLDGETNLKPRKSLRATATISSEEDLEHANFVLDSEPPHANLYLYNGVLRYNNPDGEEKMEPVSINELLLRGCALRNTQWVIGLVVFTGPDTKIMLNGGATPSKRSKIERETNFNVVMNFIVLLFMCIITAVVSGLLEARTGTSADFFEIGAEPTNLPAVNAIVTFASCLIAFQNIVPISLYISIEIVKTIQAYFISQDIDMYYEPYDTNCVPKTWNISDDLGQIEYIFSDKTGTLTQNVMEFQKCSIHGISYGEGVTEAQKGAAARDGVPFEDPAEQTARLTALKEQMLDRMGRAFKNRYLLPEKLTLISPQLAKDLADRNAPQRNHLIAFFRALAICHTVLAERSDEENPYKLEFKAESPDEAALVAAARDVGFPFLSRTNASIDIEVMGQRESYTPLRVLEFNSTRKRMSVIVRNPEGNLILYTKGADSVIYQRLAEDHDPEIKAATTRDMENYANGGLRTLCIAYRPISEEEYMEWSRVYDAAASAIKDRDEALDKANEQIEHSLHILGATALEDKLQEGVPEAIETLHQAGIKLWILTGDKLQTAIEIGYSCNLLKQDMDVMILSADSAEKTRSLIEAGLNKIASVLGPPTLDIRKRGFVPGQNASFAVVIDGDTLRFALDPSLKELFLNLGSQCETVVCCRVSPAQKALTVKLVKEGRNALSLAIGDGANDVAMIQEANIGCGLFGLEGSQAAMSADYAFGQFRFLTKLLLVHGRWSYQRIADMHSNFFYKNVIWTFAMFWYLFYNSFDATYLYEYTFILLYNVVFTSLPVIVLGAFDQDVNAKASLAFPQLYIRGIRGLEYTKLKFWLYMFDGFYQSAVVFFIPYLTWQLGLPVSWNGKAYESHADFGTVVSVAAIFAADIYVGINIRYWTVITWVVVFGSMLVMVIWIAIYSLFNSMDFNDEVVVLYGSITFWVTLLLSVVLAVGPRFIVKYVSSAYYPLDRDIIREAWVAGDLKDQLGISHRDPRKNKTFLTPSDEKIVPGMSSSADLEATAMFQRPHARSTSELSTTYVGNGVDEDSRGAYVVAGTDTPSNGTPRMGRSLNYGNGGMDSGPSSPPSYIVTSPDSPPQHGFVPPPQPSTSTSAELIPSSSSNSPALSPVGSYYSASDLPPASPLPPARWSTLGTPTQSQSFSAAMLRNRDRGHNPNMSSVDETPVVLNRSNSTGTAPSAGTSRSRLLNPYGSQNSSRLGRGNEVVHEGEYELEDRSGGVGGNRPALESLPTQGSSMSHRTGDTAYATASEGGDSTILGDVLDSMEDEGQDHDPNFRSESRTSYDSGYTGHGVAL</sequence>
<dbReference type="InterPro" id="IPR032630">
    <property type="entry name" value="P_typ_ATPase_c"/>
</dbReference>
<dbReference type="InterPro" id="IPR006539">
    <property type="entry name" value="P-type_ATPase_IV"/>
</dbReference>
<feature type="binding site" evidence="17">
    <location>
        <position position="646"/>
    </location>
    <ligand>
        <name>Mg(2+)</name>
        <dbReference type="ChEBI" id="CHEBI:18420"/>
    </ligand>
</feature>
<reference evidence="23 24" key="1">
    <citation type="journal article" date="2016" name="Mol. Biol. Evol.">
        <title>Comparative Genomics of Early-Diverging Mushroom-Forming Fungi Provides Insights into the Origins of Lignocellulose Decay Capabilities.</title>
        <authorList>
            <person name="Nagy L.G."/>
            <person name="Riley R."/>
            <person name="Tritt A."/>
            <person name="Adam C."/>
            <person name="Daum C."/>
            <person name="Floudas D."/>
            <person name="Sun H."/>
            <person name="Yadav J.S."/>
            <person name="Pangilinan J."/>
            <person name="Larsson K.H."/>
            <person name="Matsuura K."/>
            <person name="Barry K."/>
            <person name="Labutti K."/>
            <person name="Kuo R."/>
            <person name="Ohm R.A."/>
            <person name="Bhattacharya S.S."/>
            <person name="Shirouzu T."/>
            <person name="Yoshinaga Y."/>
            <person name="Martin F.M."/>
            <person name="Grigoriev I.V."/>
            <person name="Hibbett D.S."/>
        </authorList>
    </citation>
    <scope>NUCLEOTIDE SEQUENCE [LARGE SCALE GENOMIC DNA]</scope>
    <source>
        <strain evidence="23 24">HHB10207 ss-3</strain>
    </source>
</reference>
<feature type="binding site" evidence="16">
    <location>
        <position position="958"/>
    </location>
    <ligand>
        <name>ATP</name>
        <dbReference type="ChEBI" id="CHEBI:30616"/>
    </ligand>
</feature>
<feature type="compositionally biased region" description="Low complexity" evidence="19">
    <location>
        <begin position="1509"/>
        <end position="1531"/>
    </location>
</feature>
<dbReference type="InterPro" id="IPR032631">
    <property type="entry name" value="P-type_ATPase_N"/>
</dbReference>
<feature type="transmembrane region" description="Helical" evidence="18">
    <location>
        <begin position="1267"/>
        <end position="1285"/>
    </location>
</feature>
<dbReference type="Pfam" id="PF13246">
    <property type="entry name" value="Cation_ATPase"/>
    <property type="match status" value="1"/>
</dbReference>
<feature type="active site" description="4-aspartylphosphate intermediate" evidence="15">
    <location>
        <position position="644"/>
    </location>
</feature>
<dbReference type="Proteomes" id="UP000076798">
    <property type="component" value="Unassembled WGS sequence"/>
</dbReference>
<dbReference type="PROSITE" id="PS00154">
    <property type="entry name" value="ATPASE_E1_E2"/>
    <property type="match status" value="1"/>
</dbReference>
<dbReference type="InterPro" id="IPR023299">
    <property type="entry name" value="ATPase_P-typ_cyto_dom_N"/>
</dbReference>
<feature type="domain" description="P-type ATPase N-terminal" evidence="21">
    <location>
        <begin position="134"/>
        <end position="191"/>
    </location>
</feature>
<feature type="region of interest" description="Disordered" evidence="19">
    <location>
        <begin position="43"/>
        <end position="102"/>
    </location>
</feature>
<comment type="subcellular location">
    <subcellularLocation>
        <location evidence="1">Endomembrane system</location>
        <topology evidence="1">Multi-pass membrane protein</topology>
    </subcellularLocation>
    <subcellularLocation>
        <location evidence="18">Membrane</location>
        <topology evidence="18">Multi-pass membrane protein</topology>
    </subcellularLocation>
</comment>
<dbReference type="InterPro" id="IPR018303">
    <property type="entry name" value="ATPase_P-typ_P_site"/>
</dbReference>
<feature type="region of interest" description="Disordered" evidence="19">
    <location>
        <begin position="1447"/>
        <end position="1706"/>
    </location>
</feature>
<evidence type="ECO:0000256" key="12">
    <source>
        <dbReference type="ARBA" id="ARBA00023136"/>
    </source>
</evidence>
<dbReference type="SFLD" id="SFLDF00027">
    <property type="entry name" value="p-type_atpase"/>
    <property type="match status" value="1"/>
</dbReference>
<evidence type="ECO:0000256" key="13">
    <source>
        <dbReference type="ARBA" id="ARBA00034036"/>
    </source>
</evidence>
<protein>
    <recommendedName>
        <fullName evidence="18">Phospholipid-transporting ATPase</fullName>
        <ecNumber evidence="18">7.6.2.1</ecNumber>
    </recommendedName>
</protein>
<feature type="transmembrane region" description="Helical" evidence="18">
    <location>
        <begin position="1327"/>
        <end position="1346"/>
    </location>
</feature>
<evidence type="ECO:0000256" key="3">
    <source>
        <dbReference type="ARBA" id="ARBA00022448"/>
    </source>
</evidence>
<dbReference type="NCBIfam" id="TIGR01494">
    <property type="entry name" value="ATPase_P-type"/>
    <property type="match status" value="1"/>
</dbReference>
<feature type="binding site" evidence="17">
    <location>
        <position position="644"/>
    </location>
    <ligand>
        <name>Mg(2+)</name>
        <dbReference type="ChEBI" id="CHEBI:18420"/>
    </ligand>
</feature>
<feature type="binding site" evidence="16">
    <location>
        <position position="841"/>
    </location>
    <ligand>
        <name>ATP</name>
        <dbReference type="ChEBI" id="CHEBI:30616"/>
    </ligand>
</feature>
<feature type="binding site" evidence="16">
    <location>
        <position position="876"/>
    </location>
    <ligand>
        <name>ATP</name>
        <dbReference type="ChEBI" id="CHEBI:30616"/>
    </ligand>
</feature>
<evidence type="ECO:0000256" key="7">
    <source>
        <dbReference type="ARBA" id="ARBA00022741"/>
    </source>
</evidence>
<feature type="transmembrane region" description="Helical" evidence="18">
    <location>
        <begin position="570"/>
        <end position="596"/>
    </location>
</feature>
<accession>A0A166ES19</accession>
<dbReference type="PANTHER" id="PTHR24092">
    <property type="entry name" value="PROBABLE PHOSPHOLIPID-TRANSPORTING ATPASE"/>
    <property type="match status" value="1"/>
</dbReference>
<evidence type="ECO:0000256" key="5">
    <source>
        <dbReference type="ARBA" id="ARBA00022692"/>
    </source>
</evidence>
<dbReference type="GO" id="GO:0005524">
    <property type="term" value="F:ATP binding"/>
    <property type="evidence" value="ECO:0007669"/>
    <property type="project" value="UniProtKB-UniRule"/>
</dbReference>
<dbReference type="InterPro" id="IPR036412">
    <property type="entry name" value="HAD-like_sf"/>
</dbReference>
<feature type="compositionally biased region" description="Basic and acidic residues" evidence="19">
    <location>
        <begin position="1682"/>
        <end position="1693"/>
    </location>
</feature>
<evidence type="ECO:0000313" key="24">
    <source>
        <dbReference type="Proteomes" id="UP000076798"/>
    </source>
</evidence>
<feature type="binding site" evidence="16">
    <location>
        <position position="957"/>
    </location>
    <ligand>
        <name>ATP</name>
        <dbReference type="ChEBI" id="CHEBI:30616"/>
    </ligand>
</feature>
<dbReference type="GO" id="GO:0016887">
    <property type="term" value="F:ATP hydrolysis activity"/>
    <property type="evidence" value="ECO:0007669"/>
    <property type="project" value="InterPro"/>
</dbReference>
<feature type="binding site" evidence="17">
    <location>
        <position position="1086"/>
    </location>
    <ligand>
        <name>Mg(2+)</name>
        <dbReference type="ChEBI" id="CHEBI:18420"/>
    </ligand>
</feature>
<dbReference type="OrthoDB" id="377733at2759"/>
<dbReference type="STRING" id="1314776.A0A166ES19"/>
<dbReference type="GO" id="GO:0000287">
    <property type="term" value="F:magnesium ion binding"/>
    <property type="evidence" value="ECO:0007669"/>
    <property type="project" value="UniProtKB-UniRule"/>
</dbReference>
<dbReference type="SUPFAM" id="SSF81665">
    <property type="entry name" value="Calcium ATPase, transmembrane domain M"/>
    <property type="match status" value="1"/>
</dbReference>
<feature type="domain" description="P-type ATPase A" evidence="20">
    <location>
        <begin position="369"/>
        <end position="420"/>
    </location>
</feature>
<evidence type="ECO:0000256" key="2">
    <source>
        <dbReference type="ARBA" id="ARBA00008109"/>
    </source>
</evidence>
<keyword evidence="4" id="KW-0597">Phosphoprotein</keyword>
<dbReference type="Gene3D" id="3.40.50.1000">
    <property type="entry name" value="HAD superfamily/HAD-like"/>
    <property type="match status" value="2"/>
</dbReference>
<feature type="binding site" evidence="16">
    <location>
        <position position="956"/>
    </location>
    <ligand>
        <name>ATP</name>
        <dbReference type="ChEBI" id="CHEBI:30616"/>
    </ligand>
</feature>
<dbReference type="Gene3D" id="2.70.150.10">
    <property type="entry name" value="Calcium-transporting ATPase, cytoplasmic transduction domain A"/>
    <property type="match status" value="2"/>
</dbReference>
<evidence type="ECO:0000256" key="6">
    <source>
        <dbReference type="ARBA" id="ARBA00022723"/>
    </source>
</evidence>
<dbReference type="GO" id="GO:0140326">
    <property type="term" value="F:ATPase-coupled intramembrane lipid transporter activity"/>
    <property type="evidence" value="ECO:0007669"/>
    <property type="project" value="UniProtKB-EC"/>
</dbReference>
<dbReference type="GO" id="GO:0012505">
    <property type="term" value="C:endomembrane system"/>
    <property type="evidence" value="ECO:0007669"/>
    <property type="project" value="UniProtKB-SubCell"/>
</dbReference>
<feature type="compositionally biased region" description="Basic residues" evidence="19">
    <location>
        <begin position="53"/>
        <end position="70"/>
    </location>
</feature>
<dbReference type="GO" id="GO:0045332">
    <property type="term" value="P:phospholipid translocation"/>
    <property type="evidence" value="ECO:0007669"/>
    <property type="project" value="TreeGrafter"/>
</dbReference>
<feature type="compositionally biased region" description="Polar residues" evidence="19">
    <location>
        <begin position="1543"/>
        <end position="1554"/>
    </location>
</feature>
<evidence type="ECO:0000256" key="1">
    <source>
        <dbReference type="ARBA" id="ARBA00004127"/>
    </source>
</evidence>
<comment type="catalytic activity">
    <reaction evidence="14">
        <text>a 1,2-diacyl-sn-glycero-3-phosphoethanolamine(out) + ATP + H2O = a 1,2-diacyl-sn-glycero-3-phosphoethanolamine(in) + ADP + phosphate + H(+)</text>
        <dbReference type="Rhea" id="RHEA:66132"/>
        <dbReference type="ChEBI" id="CHEBI:15377"/>
        <dbReference type="ChEBI" id="CHEBI:15378"/>
        <dbReference type="ChEBI" id="CHEBI:30616"/>
        <dbReference type="ChEBI" id="CHEBI:43474"/>
        <dbReference type="ChEBI" id="CHEBI:64612"/>
        <dbReference type="ChEBI" id="CHEBI:456216"/>
    </reaction>
    <physiologicalReaction direction="left-to-right" evidence="14">
        <dbReference type="Rhea" id="RHEA:66133"/>
    </physiologicalReaction>
</comment>
<evidence type="ECO:0000256" key="15">
    <source>
        <dbReference type="PIRSR" id="PIRSR606539-1"/>
    </source>
</evidence>
<dbReference type="InterPro" id="IPR001757">
    <property type="entry name" value="P_typ_ATPase"/>
</dbReference>
<feature type="transmembrane region" description="Helical" evidence="18">
    <location>
        <begin position="1147"/>
        <end position="1163"/>
    </location>
</feature>
<dbReference type="EMBL" id="KV428040">
    <property type="protein sequence ID" value="KZT39880.1"/>
    <property type="molecule type" value="Genomic_DNA"/>
</dbReference>
<keyword evidence="24" id="KW-1185">Reference proteome</keyword>
<evidence type="ECO:0000256" key="16">
    <source>
        <dbReference type="PIRSR" id="PIRSR606539-2"/>
    </source>
</evidence>
<feature type="transmembrane region" description="Helical" evidence="18">
    <location>
        <begin position="1175"/>
        <end position="1196"/>
    </location>
</feature>
<dbReference type="InterPro" id="IPR059000">
    <property type="entry name" value="ATPase_P-type_domA"/>
</dbReference>
<evidence type="ECO:0000256" key="19">
    <source>
        <dbReference type="SAM" id="MobiDB-lite"/>
    </source>
</evidence>
<keyword evidence="5 18" id="KW-0812">Transmembrane</keyword>
<feature type="compositionally biased region" description="Polar residues" evidence="19">
    <location>
        <begin position="71"/>
        <end position="102"/>
    </location>
</feature>
<feature type="transmembrane region" description="Helical" evidence="18">
    <location>
        <begin position="1292"/>
        <end position="1315"/>
    </location>
</feature>
<feature type="compositionally biased region" description="Polar residues" evidence="19">
    <location>
        <begin position="1580"/>
        <end position="1609"/>
    </location>
</feature>
<comment type="catalytic activity">
    <reaction evidence="13 18">
        <text>ATP + H2O + phospholipidSide 1 = ADP + phosphate + phospholipidSide 2.</text>
        <dbReference type="EC" id="7.6.2.1"/>
    </reaction>
</comment>
<keyword evidence="7 16" id="KW-0547">Nucleotide-binding</keyword>
<dbReference type="FunFam" id="3.40.50.1000:FF:000014">
    <property type="entry name" value="Phospholipid-transporting ATPase"/>
    <property type="match status" value="1"/>
</dbReference>
<evidence type="ECO:0000259" key="21">
    <source>
        <dbReference type="Pfam" id="PF16209"/>
    </source>
</evidence>
<feature type="binding site" evidence="16">
    <location>
        <position position="1089"/>
    </location>
    <ligand>
        <name>ATP</name>
        <dbReference type="ChEBI" id="CHEBI:30616"/>
    </ligand>
</feature>
<dbReference type="InterPro" id="IPR023298">
    <property type="entry name" value="ATPase_P-typ_TM_dom_sf"/>
</dbReference>
<keyword evidence="11 18" id="KW-1133">Transmembrane helix</keyword>
<dbReference type="Pfam" id="PF00122">
    <property type="entry name" value="E1-E2_ATPase"/>
    <property type="match status" value="1"/>
</dbReference>
<keyword evidence="6 17" id="KW-0479">Metal-binding</keyword>
<keyword evidence="8 16" id="KW-0067">ATP-binding</keyword>
<feature type="binding site" evidence="16">
    <location>
        <position position="644"/>
    </location>
    <ligand>
        <name>ATP</name>
        <dbReference type="ChEBI" id="CHEBI:30616"/>
    </ligand>
</feature>
<feature type="binding site" evidence="16">
    <location>
        <position position="1090"/>
    </location>
    <ligand>
        <name>ATP</name>
        <dbReference type="ChEBI" id="CHEBI:30616"/>
    </ligand>
</feature>
<dbReference type="Pfam" id="PF16209">
    <property type="entry name" value="PhoLip_ATPase_N"/>
    <property type="match status" value="1"/>
</dbReference>
<dbReference type="SFLD" id="SFLDS00003">
    <property type="entry name" value="Haloacid_Dehalogenase"/>
    <property type="match status" value="1"/>
</dbReference>
<dbReference type="InterPro" id="IPR044492">
    <property type="entry name" value="P_typ_ATPase_HD_dom"/>
</dbReference>
<name>A0A166ES19_9AGAM</name>
<feature type="binding site" evidence="16">
    <location>
        <position position="1060"/>
    </location>
    <ligand>
        <name>ATP</name>
        <dbReference type="ChEBI" id="CHEBI:30616"/>
    </ligand>
</feature>
<comment type="cofactor">
    <cofactor evidence="17">
        <name>Mg(2+)</name>
        <dbReference type="ChEBI" id="CHEBI:18420"/>
    </cofactor>
</comment>
<feature type="region of interest" description="Disordered" evidence="19">
    <location>
        <begin position="1"/>
        <end position="28"/>
    </location>
</feature>
<dbReference type="InterPro" id="IPR008250">
    <property type="entry name" value="ATPase_P-typ_transduc_dom_A_sf"/>
</dbReference>
<dbReference type="NCBIfam" id="TIGR01652">
    <property type="entry name" value="ATPase-Plipid"/>
    <property type="match status" value="1"/>
</dbReference>
<evidence type="ECO:0000256" key="10">
    <source>
        <dbReference type="ARBA" id="ARBA00022967"/>
    </source>
</evidence>
<organism evidence="23 24">
    <name type="scientific">Sistotremastrum suecicum HHB10207 ss-3</name>
    <dbReference type="NCBI Taxonomy" id="1314776"/>
    <lineage>
        <taxon>Eukaryota</taxon>
        <taxon>Fungi</taxon>
        <taxon>Dikarya</taxon>
        <taxon>Basidiomycota</taxon>
        <taxon>Agaricomycotina</taxon>
        <taxon>Agaricomycetes</taxon>
        <taxon>Sistotremastrales</taxon>
        <taxon>Sistotremastraceae</taxon>
        <taxon>Sistotremastrum</taxon>
    </lineage>
</organism>
<dbReference type="PANTHER" id="PTHR24092:SF180">
    <property type="entry name" value="PHOSPHOLIPID-TRANSPORTING ATPASE DNF1-RELATED"/>
    <property type="match status" value="1"/>
</dbReference>
<gene>
    <name evidence="23" type="ORF">SISSUDRAFT_1127723</name>
</gene>
<keyword evidence="12 18" id="KW-0472">Membrane</keyword>
<evidence type="ECO:0000313" key="23">
    <source>
        <dbReference type="EMBL" id="KZT39880.1"/>
    </source>
</evidence>
<evidence type="ECO:0000256" key="11">
    <source>
        <dbReference type="ARBA" id="ARBA00022989"/>
    </source>
</evidence>
<dbReference type="FunFam" id="3.40.50.1000:FF:000001">
    <property type="entry name" value="Phospholipid-transporting ATPase IC"/>
    <property type="match status" value="1"/>
</dbReference>
<evidence type="ECO:0000256" key="4">
    <source>
        <dbReference type="ARBA" id="ARBA00022553"/>
    </source>
</evidence>